<evidence type="ECO:0000313" key="1">
    <source>
        <dbReference type="EMBL" id="MFD0975297.1"/>
    </source>
</evidence>
<dbReference type="RefSeq" id="WP_380736307.1">
    <property type="nucleotide sequence ID" value="NZ_JBHTJP010000002.1"/>
</dbReference>
<protein>
    <recommendedName>
        <fullName evidence="3">Outer membrane protein beta-barrel domain-containing protein</fullName>
    </recommendedName>
</protein>
<accession>A0ABW3IBA3</accession>
<comment type="caution">
    <text evidence="1">The sequence shown here is derived from an EMBL/GenBank/DDBJ whole genome shotgun (WGS) entry which is preliminary data.</text>
</comment>
<reference evidence="2" key="1">
    <citation type="journal article" date="2019" name="Int. J. Syst. Evol. Microbiol.">
        <title>The Global Catalogue of Microorganisms (GCM) 10K type strain sequencing project: providing services to taxonomists for standard genome sequencing and annotation.</title>
        <authorList>
            <consortium name="The Broad Institute Genomics Platform"/>
            <consortium name="The Broad Institute Genome Sequencing Center for Infectious Disease"/>
            <person name="Wu L."/>
            <person name="Ma J."/>
        </authorList>
    </citation>
    <scope>NUCLEOTIDE SEQUENCE [LARGE SCALE GENOMIC DNA]</scope>
    <source>
        <strain evidence="2">CCUG 60898</strain>
    </source>
</reference>
<name>A0ABW3IBA3_9FLAO</name>
<sequence>MRSLLVCWILFTGVSLTEVSAQAEFRVGFQAGLPVGHIETSSNLKAGMEVAYLYSVVDILEVGPMLGYSHYFIKEGIDLPYYKSSETQDIQLVPVTISGRAYFGGNFYLGAAGGYAFSLVDWTNGGIYYRPKLGVIFNGLGINASYEGINMDEGTISSANIGIEFNL</sequence>
<evidence type="ECO:0008006" key="3">
    <source>
        <dbReference type="Google" id="ProtNLM"/>
    </source>
</evidence>
<proteinExistence type="predicted"/>
<gene>
    <name evidence="1" type="ORF">ACFQ1G_00700</name>
</gene>
<dbReference type="EMBL" id="JBHTJP010000002">
    <property type="protein sequence ID" value="MFD0975297.1"/>
    <property type="molecule type" value="Genomic_DNA"/>
</dbReference>
<evidence type="ECO:0000313" key="2">
    <source>
        <dbReference type="Proteomes" id="UP001597100"/>
    </source>
</evidence>
<dbReference type="Proteomes" id="UP001597100">
    <property type="component" value="Unassembled WGS sequence"/>
</dbReference>
<organism evidence="1 2">
    <name type="scientific">Salinimicrobium gaetbulicola</name>
    <dbReference type="NCBI Taxonomy" id="999702"/>
    <lineage>
        <taxon>Bacteria</taxon>
        <taxon>Pseudomonadati</taxon>
        <taxon>Bacteroidota</taxon>
        <taxon>Flavobacteriia</taxon>
        <taxon>Flavobacteriales</taxon>
        <taxon>Flavobacteriaceae</taxon>
        <taxon>Salinimicrobium</taxon>
    </lineage>
</organism>
<keyword evidence="2" id="KW-1185">Reference proteome</keyword>